<feature type="transmembrane region" description="Helical" evidence="1">
    <location>
        <begin position="100"/>
        <end position="117"/>
    </location>
</feature>
<accession>A0A0K8MH46</accession>
<dbReference type="InterPro" id="IPR009732">
    <property type="entry name" value="DUF1304"/>
</dbReference>
<dbReference type="RefSeq" id="WP_061992636.1">
    <property type="nucleotide sequence ID" value="NZ_DF967986.1"/>
</dbReference>
<protein>
    <recommendedName>
        <fullName evidence="4">Integral membrane protein</fullName>
    </recommendedName>
</protein>
<dbReference type="PANTHER" id="PTHR38446">
    <property type="entry name" value="BLL0914 PROTEIN"/>
    <property type="match status" value="1"/>
</dbReference>
<evidence type="ECO:0008006" key="4">
    <source>
        <dbReference type="Google" id="ProtNLM"/>
    </source>
</evidence>
<keyword evidence="1" id="KW-0812">Transmembrane</keyword>
<keyword evidence="3" id="KW-1185">Reference proteome</keyword>
<evidence type="ECO:0000313" key="2">
    <source>
        <dbReference type="EMBL" id="GAO99209.1"/>
    </source>
</evidence>
<sequence>MIYLVNIFSTLVALEFFYIMYLETFATESKETARVFNLSSEILADKNLQTLFKNQGVYNGLIGVGILYAVLFMPEMLLPIMIYIVLVALYGSLSSGNKTLVFKQSGLAMLTILLILLEHL</sequence>
<dbReference type="Proteomes" id="UP000253891">
    <property type="component" value="Unassembled WGS sequence"/>
</dbReference>
<evidence type="ECO:0000313" key="3">
    <source>
        <dbReference type="Proteomes" id="UP000253891"/>
    </source>
</evidence>
<evidence type="ECO:0000256" key="1">
    <source>
        <dbReference type="SAM" id="Phobius"/>
    </source>
</evidence>
<dbReference type="Pfam" id="PF06993">
    <property type="entry name" value="DUF1304"/>
    <property type="match status" value="1"/>
</dbReference>
<keyword evidence="1" id="KW-0472">Membrane</keyword>
<organism evidence="2 3">
    <name type="scientific">Fructobacillus ficulneus</name>
    <dbReference type="NCBI Taxonomy" id="157463"/>
    <lineage>
        <taxon>Bacteria</taxon>
        <taxon>Bacillati</taxon>
        <taxon>Bacillota</taxon>
        <taxon>Bacilli</taxon>
        <taxon>Lactobacillales</taxon>
        <taxon>Lactobacillaceae</taxon>
        <taxon>Fructobacillus</taxon>
    </lineage>
</organism>
<gene>
    <name evidence="2" type="ORF">FFIC_090330</name>
</gene>
<dbReference type="AlphaFoldDB" id="A0A0K8MH46"/>
<reference evidence="2 3" key="1">
    <citation type="journal article" date="2015" name="BMC Genomics">
        <title>Comparative genomics of Fructobacillus spp. and Leuconostoc spp. reveals niche-specific evolution of Fructobacillus spp.</title>
        <authorList>
            <person name="Endo A."/>
            <person name="Tanizawa Y."/>
            <person name="Tanaka N."/>
            <person name="Maeno S."/>
            <person name="Kumar H."/>
            <person name="Shiwa Y."/>
            <person name="Okada S."/>
            <person name="Yoshikawa H."/>
            <person name="Dicks L."/>
            <person name="Nakagawa J."/>
            <person name="Arita M."/>
        </authorList>
    </citation>
    <scope>NUCLEOTIDE SEQUENCE [LARGE SCALE GENOMIC DNA]</scope>
    <source>
        <strain evidence="2 3">JCM 12225</strain>
    </source>
</reference>
<keyword evidence="1" id="KW-1133">Transmembrane helix</keyword>
<dbReference type="PANTHER" id="PTHR38446:SF1">
    <property type="entry name" value="BLL0914 PROTEIN"/>
    <property type="match status" value="1"/>
</dbReference>
<dbReference type="EMBL" id="DF967986">
    <property type="protein sequence ID" value="GAO99209.1"/>
    <property type="molecule type" value="Genomic_DNA"/>
</dbReference>
<name>A0A0K8MH46_9LACO</name>
<proteinExistence type="predicted"/>
<dbReference type="OrthoDB" id="9803832at2"/>
<feature type="transmembrane region" description="Helical" evidence="1">
    <location>
        <begin position="6"/>
        <end position="26"/>
    </location>
</feature>